<reference evidence="2 3" key="1">
    <citation type="submission" date="2022-05" db="EMBL/GenBank/DDBJ databases">
        <authorList>
            <consortium name="Genoscope - CEA"/>
            <person name="William W."/>
        </authorList>
    </citation>
    <scope>NUCLEOTIDE SEQUENCE [LARGE SCALE GENOMIC DNA]</scope>
</reference>
<name>A0ABN8LTZ4_9CNID</name>
<dbReference type="InterPro" id="IPR048365">
    <property type="entry name" value="TNP-like_RNaseH_N"/>
</dbReference>
<feature type="non-terminal residue" evidence="2">
    <location>
        <position position="507"/>
    </location>
</feature>
<protein>
    <recommendedName>
        <fullName evidence="1">Transposable element P transposase-like RNase H domain-containing protein</fullName>
    </recommendedName>
</protein>
<dbReference type="Pfam" id="PF21787">
    <property type="entry name" value="TNP-like_RNaseH_N"/>
    <property type="match status" value="1"/>
</dbReference>
<accession>A0ABN8LTZ4</accession>
<organism evidence="2 3">
    <name type="scientific">Porites evermanni</name>
    <dbReference type="NCBI Taxonomy" id="104178"/>
    <lineage>
        <taxon>Eukaryota</taxon>
        <taxon>Metazoa</taxon>
        <taxon>Cnidaria</taxon>
        <taxon>Anthozoa</taxon>
        <taxon>Hexacorallia</taxon>
        <taxon>Scleractinia</taxon>
        <taxon>Fungiina</taxon>
        <taxon>Poritidae</taxon>
        <taxon>Porites</taxon>
    </lineage>
</organism>
<evidence type="ECO:0000313" key="2">
    <source>
        <dbReference type="EMBL" id="CAH3020734.1"/>
    </source>
</evidence>
<keyword evidence="3" id="KW-1185">Reference proteome</keyword>
<feature type="domain" description="Transposable element P transposase-like RNase H" evidence="1">
    <location>
        <begin position="96"/>
        <end position="233"/>
    </location>
</feature>
<proteinExistence type="predicted"/>
<gene>
    <name evidence="2" type="ORF">PEVE_00008350</name>
</gene>
<comment type="caution">
    <text evidence="2">The sequence shown here is derived from an EMBL/GenBank/DDBJ whole genome shotgun (WGS) entry which is preliminary data.</text>
</comment>
<evidence type="ECO:0000313" key="3">
    <source>
        <dbReference type="Proteomes" id="UP001159427"/>
    </source>
</evidence>
<dbReference type="EMBL" id="CALNXI010000157">
    <property type="protein sequence ID" value="CAH3020734.1"/>
    <property type="molecule type" value="Genomic_DNA"/>
</dbReference>
<dbReference type="Proteomes" id="UP001159427">
    <property type="component" value="Unassembled WGS sequence"/>
</dbReference>
<evidence type="ECO:0000259" key="1">
    <source>
        <dbReference type="Pfam" id="PF21787"/>
    </source>
</evidence>
<sequence length="507" mass="58677">MKTFQGEDHKDFLHIFHSVEKESLSEDMKVFWEAQEKALLQTSSKGYRWHPKVIRLCLSIWNRSPEAYKDLRDSDMLLLPSGRLLRMYKNSCTQDAGFNASVGQWIAQEAVKRKIGPEEREGGIILDEMAIQEDLQMKFKLVGLVCLGEELNSMQKIVTGKWETIEVATRVLQFVFLGNNGFRFPFVHFPTKEAESASLYTNFWKAVGWLRMFGFQTNYGCCDGREANRSLIKMHFKGKDPHNMKKLRNNLEKSRSGGVRLLCFDDKTIEWRHLYQAYKWDQSSNSLKSHERLTDEHFSLGYASRMRNHLAEDVLSKKMLYLLQAYKRYMSQRRGSEPEHLDGTIAFINMTSKLIYTFADIRPISSLDDHRLAMNHEILEYFQKWEMDAQSHQELSKADCARRLLSQKLRFDISSMIIGFQEVCKIAFIRFPGSTISPFRTNSDLVENVFCQETGNNGQNSNPTYAQYGPTMNSILLRQTTTTSCSNTGSVENLTFFKSGNLRSNKT</sequence>